<dbReference type="GeneID" id="37075767"/>
<accession>A0A318ZJF1</accession>
<dbReference type="EMBL" id="KZ821224">
    <property type="protein sequence ID" value="PYH47636.1"/>
    <property type="molecule type" value="Genomic_DNA"/>
</dbReference>
<organism evidence="2 3">
    <name type="scientific">Aspergillus saccharolyticus JOP 1030-1</name>
    <dbReference type="NCBI Taxonomy" id="1450539"/>
    <lineage>
        <taxon>Eukaryota</taxon>
        <taxon>Fungi</taxon>
        <taxon>Dikarya</taxon>
        <taxon>Ascomycota</taxon>
        <taxon>Pezizomycotina</taxon>
        <taxon>Eurotiomycetes</taxon>
        <taxon>Eurotiomycetidae</taxon>
        <taxon>Eurotiales</taxon>
        <taxon>Aspergillaceae</taxon>
        <taxon>Aspergillus</taxon>
        <taxon>Aspergillus subgen. Circumdati</taxon>
    </lineage>
</organism>
<evidence type="ECO:0000313" key="3">
    <source>
        <dbReference type="Proteomes" id="UP000248349"/>
    </source>
</evidence>
<evidence type="ECO:0000313" key="2">
    <source>
        <dbReference type="EMBL" id="PYH47636.1"/>
    </source>
</evidence>
<keyword evidence="1" id="KW-1133">Transmembrane helix</keyword>
<protein>
    <submittedName>
        <fullName evidence="2">Uncharacterized protein</fullName>
    </submittedName>
</protein>
<dbReference type="Proteomes" id="UP000248349">
    <property type="component" value="Unassembled WGS sequence"/>
</dbReference>
<gene>
    <name evidence="2" type="ORF">BP01DRAFT_354844</name>
</gene>
<proteinExistence type="predicted"/>
<reference evidence="2 3" key="1">
    <citation type="submission" date="2016-12" db="EMBL/GenBank/DDBJ databases">
        <title>The genomes of Aspergillus section Nigri reveals drivers in fungal speciation.</title>
        <authorList>
            <consortium name="DOE Joint Genome Institute"/>
            <person name="Vesth T.C."/>
            <person name="Nybo J."/>
            <person name="Theobald S."/>
            <person name="Brandl J."/>
            <person name="Frisvad J.C."/>
            <person name="Nielsen K.F."/>
            <person name="Lyhne E.K."/>
            <person name="Kogle M.E."/>
            <person name="Kuo A."/>
            <person name="Riley R."/>
            <person name="Clum A."/>
            <person name="Nolan M."/>
            <person name="Lipzen A."/>
            <person name="Salamov A."/>
            <person name="Henrissat B."/>
            <person name="Wiebenga A."/>
            <person name="De Vries R.P."/>
            <person name="Grigoriev I.V."/>
            <person name="Mortensen U.H."/>
            <person name="Andersen M.R."/>
            <person name="Baker S.E."/>
        </authorList>
    </citation>
    <scope>NUCLEOTIDE SEQUENCE [LARGE SCALE GENOMIC DNA]</scope>
    <source>
        <strain evidence="2 3">JOP 1030-1</strain>
    </source>
</reference>
<keyword evidence="3" id="KW-1185">Reference proteome</keyword>
<dbReference type="AlphaFoldDB" id="A0A318ZJF1"/>
<keyword evidence="1" id="KW-0812">Transmembrane</keyword>
<evidence type="ECO:0000256" key="1">
    <source>
        <dbReference type="SAM" id="Phobius"/>
    </source>
</evidence>
<name>A0A318ZJF1_9EURO</name>
<dbReference type="RefSeq" id="XP_025433618.1">
    <property type="nucleotide sequence ID" value="XM_025574539.1"/>
</dbReference>
<feature type="transmembrane region" description="Helical" evidence="1">
    <location>
        <begin position="70"/>
        <end position="87"/>
    </location>
</feature>
<sequence length="90" mass="10316">MDSSNSLIGSQTKSHLEKQLQKIQEPLSDLKANRVNSWIGELRETDKSLKKFFFTSEHQTLCTLPGKKGLYYQPGIVYTIFFIVLHLQAT</sequence>
<keyword evidence="1" id="KW-0472">Membrane</keyword>